<gene>
    <name evidence="1" type="ORF">DY78_GL000947</name>
</gene>
<dbReference type="NCBIfam" id="NF005255">
    <property type="entry name" value="PRK06762.2-2"/>
    <property type="match status" value="1"/>
</dbReference>
<accession>A0A0R2NL02</accession>
<evidence type="ECO:0000313" key="2">
    <source>
        <dbReference type="Proteomes" id="UP000050920"/>
    </source>
</evidence>
<keyword evidence="2" id="KW-1185">Reference proteome</keyword>
<dbReference type="SUPFAM" id="SSF52540">
    <property type="entry name" value="P-loop containing nucleoside triphosphate hydrolases"/>
    <property type="match status" value="1"/>
</dbReference>
<dbReference type="Pfam" id="PF13671">
    <property type="entry name" value="AAA_33"/>
    <property type="match status" value="1"/>
</dbReference>
<dbReference type="AlphaFoldDB" id="A0A0R2NL02"/>
<sequence>MQTKLIIIRGNSGSGKTTLAQHIQAAVPGALLVSQDVVRRQMLMVRDRPHNLAIPLIEQIALYGNGRVPLVIVEGILVRTRYAAMLTRLQAQFTHTVVYYFDLPFATTLARHQTRPQAATFGANEMRDWWVADDELGWANEYIFDEQQTLATELSTVLTNLNE</sequence>
<dbReference type="NCBIfam" id="NF005253">
    <property type="entry name" value="PRK06762.1-4"/>
    <property type="match status" value="1"/>
</dbReference>
<comment type="caution">
    <text evidence="1">The sequence shown here is derived from an EMBL/GenBank/DDBJ whole genome shotgun (WGS) entry which is preliminary data.</text>
</comment>
<dbReference type="InterPro" id="IPR027417">
    <property type="entry name" value="P-loop_NTPase"/>
</dbReference>
<name>A0A0R2NL02_9LACO</name>
<dbReference type="RefSeq" id="WP_024624008.1">
    <property type="nucleotide sequence ID" value="NZ_AYGX02000133.1"/>
</dbReference>
<organism evidence="1 2">
    <name type="scientific">Lactiplantibacillus fabifermentans DSM 21115</name>
    <dbReference type="NCBI Taxonomy" id="1413187"/>
    <lineage>
        <taxon>Bacteria</taxon>
        <taxon>Bacillati</taxon>
        <taxon>Bacillota</taxon>
        <taxon>Bacilli</taxon>
        <taxon>Lactobacillales</taxon>
        <taxon>Lactobacillaceae</taxon>
        <taxon>Lactiplantibacillus</taxon>
    </lineage>
</organism>
<protein>
    <recommendedName>
        <fullName evidence="3">Kinase</fullName>
    </recommendedName>
</protein>
<evidence type="ECO:0008006" key="3">
    <source>
        <dbReference type="Google" id="ProtNLM"/>
    </source>
</evidence>
<proteinExistence type="predicted"/>
<reference evidence="1 2" key="1">
    <citation type="journal article" date="2015" name="Genome Announc.">
        <title>Expanding the biotechnology potential of lactobacilli through comparative genomics of 213 strains and associated genera.</title>
        <authorList>
            <person name="Sun Z."/>
            <person name="Harris H.M."/>
            <person name="McCann A."/>
            <person name="Guo C."/>
            <person name="Argimon S."/>
            <person name="Zhang W."/>
            <person name="Yang X."/>
            <person name="Jeffery I.B."/>
            <person name="Cooney J.C."/>
            <person name="Kagawa T.F."/>
            <person name="Liu W."/>
            <person name="Song Y."/>
            <person name="Salvetti E."/>
            <person name="Wrobel A."/>
            <person name="Rasinkangas P."/>
            <person name="Parkhill J."/>
            <person name="Rea M.C."/>
            <person name="O'Sullivan O."/>
            <person name="Ritari J."/>
            <person name="Douillard F.P."/>
            <person name="Paul Ross R."/>
            <person name="Yang R."/>
            <person name="Briner A.E."/>
            <person name="Felis G.E."/>
            <person name="de Vos W.M."/>
            <person name="Barrangou R."/>
            <person name="Klaenhammer T.R."/>
            <person name="Caufield P.W."/>
            <person name="Cui Y."/>
            <person name="Zhang H."/>
            <person name="O'Toole P.W."/>
        </authorList>
    </citation>
    <scope>NUCLEOTIDE SEQUENCE [LARGE SCALE GENOMIC DNA]</scope>
    <source>
        <strain evidence="1 2">DSM 21115</strain>
    </source>
</reference>
<dbReference type="Gene3D" id="3.40.50.300">
    <property type="entry name" value="P-loop containing nucleotide triphosphate hydrolases"/>
    <property type="match status" value="1"/>
</dbReference>
<evidence type="ECO:0000313" key="1">
    <source>
        <dbReference type="EMBL" id="KRO26454.1"/>
    </source>
</evidence>
<dbReference type="EMBL" id="AYGX02000133">
    <property type="protein sequence ID" value="KRO26454.1"/>
    <property type="molecule type" value="Genomic_DNA"/>
</dbReference>
<dbReference type="Proteomes" id="UP000050920">
    <property type="component" value="Unassembled WGS sequence"/>
</dbReference>